<dbReference type="Proteomes" id="UP000726737">
    <property type="component" value="Unassembled WGS sequence"/>
</dbReference>
<feature type="compositionally biased region" description="Polar residues" evidence="6">
    <location>
        <begin position="44"/>
        <end position="66"/>
    </location>
</feature>
<dbReference type="GO" id="GO:0045944">
    <property type="term" value="P:positive regulation of transcription by RNA polymerase II"/>
    <property type="evidence" value="ECO:0007669"/>
    <property type="project" value="TreeGrafter"/>
</dbReference>
<sequence>MRQEQSAANASQRQPSLSLHGQGEAEDGTPVGTLLWTFDCGPTFPQSMPSNTSSHLEIQTFPSLNTAMADHEREKAKRLKNAARSTDQSPEPPGNDPQSQQIATPRPSPTFSQLQRMLNIRREESALPSSQDEEETQMRPLSFLDQLPNHGVEQSQFVTPRMPSPSLRLDQSAPGSLQVPDPEQIEASRQKEASHAPTQQKRKRRLPIEDDTLQHNVKPDSSRERKKRDSRSMLHSGSPSVSTNRENGMSPTTSISDDDKNTGTYVPGAGDQEYTVESSQPLDDVISPSLVQNQDIRSHGIAKPRSDRGSHHASRATTPSTSSNEDTITIRDHNIAPNTGMPATVNQEAISCVFTGLSQEQRDAFDDNITRVINAGLFMEHIPDQVFNESATHVITSVDVGIQRRDNVGLCPRVLKYLVGMLTGAWIVRHEWFLDSIENRHWLPLPQARYLIQGDTQFGPSPGTQERRKYRLGKSLKLFDSCRMFFYGEYGNSGQKSFKKHELLKLVQCGGATALMKRPTVKASSSGVKNSSSDQRTPAQDNFSSSRSILYVTEDFKPWEVPIDKTLPIIVCDPNSIPSGQGKPDESQPSTKLSAGDLRKHGWLRDFQAVSLTWLLNCISCNVMGTDDIHTLYASDSKNSHDADEELRELDLAWTSWRNSKK</sequence>
<feature type="compositionally biased region" description="Polar residues" evidence="6">
    <location>
        <begin position="96"/>
        <end position="110"/>
    </location>
</feature>
<evidence type="ECO:0000256" key="1">
    <source>
        <dbReference type="ARBA" id="ARBA00004123"/>
    </source>
</evidence>
<gene>
    <name evidence="8" type="ORF">BG011_008652</name>
</gene>
<feature type="domain" description="BRCT" evidence="7">
    <location>
        <begin position="375"/>
        <end position="450"/>
    </location>
</feature>
<feature type="region of interest" description="Disordered" evidence="6">
    <location>
        <begin position="574"/>
        <end position="594"/>
    </location>
</feature>
<dbReference type="GO" id="GO:0005634">
    <property type="term" value="C:nucleus"/>
    <property type="evidence" value="ECO:0007669"/>
    <property type="project" value="UniProtKB-SubCell"/>
</dbReference>
<dbReference type="InterPro" id="IPR036420">
    <property type="entry name" value="BRCT_dom_sf"/>
</dbReference>
<comment type="caution">
    <text evidence="8">The sequence shown here is derived from an EMBL/GenBank/DDBJ whole genome shotgun (WGS) entry which is preliminary data.</text>
</comment>
<feature type="compositionally biased region" description="Polar residues" evidence="6">
    <location>
        <begin position="1"/>
        <end position="19"/>
    </location>
</feature>
<organism evidence="8 9">
    <name type="scientific">Mortierella polycephala</name>
    <dbReference type="NCBI Taxonomy" id="41804"/>
    <lineage>
        <taxon>Eukaryota</taxon>
        <taxon>Fungi</taxon>
        <taxon>Fungi incertae sedis</taxon>
        <taxon>Mucoromycota</taxon>
        <taxon>Mortierellomycotina</taxon>
        <taxon>Mortierellomycetes</taxon>
        <taxon>Mortierellales</taxon>
        <taxon>Mortierellaceae</taxon>
        <taxon>Mortierella</taxon>
    </lineage>
</organism>
<dbReference type="InterPro" id="IPR031099">
    <property type="entry name" value="BRCA1-associated"/>
</dbReference>
<evidence type="ECO:0000256" key="3">
    <source>
        <dbReference type="ARBA" id="ARBA00022763"/>
    </source>
</evidence>
<dbReference type="OrthoDB" id="549017at2759"/>
<proteinExistence type="predicted"/>
<keyword evidence="2" id="KW-0677">Repeat</keyword>
<keyword evidence="4" id="KW-0234">DNA repair</keyword>
<feature type="compositionally biased region" description="Polar residues" evidence="6">
    <location>
        <begin position="233"/>
        <end position="255"/>
    </location>
</feature>
<feature type="region of interest" description="Disordered" evidence="6">
    <location>
        <begin position="156"/>
        <end position="280"/>
    </location>
</feature>
<protein>
    <recommendedName>
        <fullName evidence="7">BRCT domain-containing protein</fullName>
    </recommendedName>
</protein>
<keyword evidence="9" id="KW-1185">Reference proteome</keyword>
<evidence type="ECO:0000256" key="4">
    <source>
        <dbReference type="ARBA" id="ARBA00023204"/>
    </source>
</evidence>
<comment type="subcellular location">
    <subcellularLocation>
        <location evidence="1">Nucleus</location>
    </subcellularLocation>
</comment>
<dbReference type="EMBL" id="JAAAJA010000724">
    <property type="protein sequence ID" value="KAG0250096.1"/>
    <property type="molecule type" value="Genomic_DNA"/>
</dbReference>
<feature type="region of interest" description="Disordered" evidence="6">
    <location>
        <begin position="520"/>
        <end position="541"/>
    </location>
</feature>
<keyword evidence="5" id="KW-0539">Nucleus</keyword>
<evidence type="ECO:0000256" key="2">
    <source>
        <dbReference type="ARBA" id="ARBA00022737"/>
    </source>
</evidence>
<dbReference type="InterPro" id="IPR001357">
    <property type="entry name" value="BRCT_dom"/>
</dbReference>
<accession>A0A9P6TX87</accession>
<reference evidence="8" key="1">
    <citation type="journal article" date="2020" name="Fungal Divers.">
        <title>Resolving the Mortierellaceae phylogeny through synthesis of multi-gene phylogenetics and phylogenomics.</title>
        <authorList>
            <person name="Vandepol N."/>
            <person name="Liber J."/>
            <person name="Desiro A."/>
            <person name="Na H."/>
            <person name="Kennedy M."/>
            <person name="Barry K."/>
            <person name="Grigoriev I.V."/>
            <person name="Miller A.N."/>
            <person name="O'Donnell K."/>
            <person name="Stajich J.E."/>
            <person name="Bonito G."/>
        </authorList>
    </citation>
    <scope>NUCLEOTIDE SEQUENCE</scope>
    <source>
        <strain evidence="8">KOD948</strain>
    </source>
</reference>
<feature type="compositionally biased region" description="Polar residues" evidence="6">
    <location>
        <begin position="315"/>
        <end position="327"/>
    </location>
</feature>
<evidence type="ECO:0000256" key="6">
    <source>
        <dbReference type="SAM" id="MobiDB-lite"/>
    </source>
</evidence>
<name>A0A9P6TX87_9FUNG</name>
<dbReference type="PANTHER" id="PTHR13763:SF0">
    <property type="entry name" value="BREAST CANCER TYPE 1 SUSCEPTIBILITY PROTEIN"/>
    <property type="match status" value="1"/>
</dbReference>
<feature type="compositionally biased region" description="Low complexity" evidence="6">
    <location>
        <begin position="524"/>
        <end position="533"/>
    </location>
</feature>
<keyword evidence="3" id="KW-0227">DNA damage</keyword>
<evidence type="ECO:0000256" key="5">
    <source>
        <dbReference type="ARBA" id="ARBA00023242"/>
    </source>
</evidence>
<dbReference type="PROSITE" id="PS50172">
    <property type="entry name" value="BRCT"/>
    <property type="match status" value="1"/>
</dbReference>
<dbReference type="PANTHER" id="PTHR13763">
    <property type="entry name" value="BREAST CANCER TYPE 1 SUSCEPTIBILITY PROTEIN BRCA1"/>
    <property type="match status" value="1"/>
</dbReference>
<dbReference type="GO" id="GO:0004842">
    <property type="term" value="F:ubiquitin-protein transferase activity"/>
    <property type="evidence" value="ECO:0007669"/>
    <property type="project" value="TreeGrafter"/>
</dbReference>
<dbReference type="GO" id="GO:0000724">
    <property type="term" value="P:double-strand break repair via homologous recombination"/>
    <property type="evidence" value="ECO:0007669"/>
    <property type="project" value="TreeGrafter"/>
</dbReference>
<dbReference type="Gene3D" id="3.40.50.10190">
    <property type="entry name" value="BRCT domain"/>
    <property type="match status" value="2"/>
</dbReference>
<feature type="region of interest" description="Disordered" evidence="6">
    <location>
        <begin position="300"/>
        <end position="329"/>
    </location>
</feature>
<dbReference type="SUPFAM" id="SSF52113">
    <property type="entry name" value="BRCT domain"/>
    <property type="match status" value="2"/>
</dbReference>
<evidence type="ECO:0000259" key="7">
    <source>
        <dbReference type="PROSITE" id="PS50172"/>
    </source>
</evidence>
<evidence type="ECO:0000313" key="9">
    <source>
        <dbReference type="Proteomes" id="UP000726737"/>
    </source>
</evidence>
<feature type="region of interest" description="Disordered" evidence="6">
    <location>
        <begin position="1"/>
        <end position="110"/>
    </location>
</feature>
<evidence type="ECO:0000313" key="8">
    <source>
        <dbReference type="EMBL" id="KAG0250096.1"/>
    </source>
</evidence>
<dbReference type="AlphaFoldDB" id="A0A9P6TX87"/>